<protein>
    <submittedName>
        <fullName evidence="1">Uncharacterized protein</fullName>
    </submittedName>
</protein>
<dbReference type="Proteomes" id="UP000886657">
    <property type="component" value="Unassembled WGS sequence"/>
</dbReference>
<name>A0A9D7SJP6_9BACT</name>
<reference evidence="1" key="1">
    <citation type="submission" date="2020-10" db="EMBL/GenBank/DDBJ databases">
        <title>Connecting structure to function with the recovery of over 1000 high-quality activated sludge metagenome-assembled genomes encoding full-length rRNA genes using long-read sequencing.</title>
        <authorList>
            <person name="Singleton C.M."/>
            <person name="Petriglieri F."/>
            <person name="Kristensen J.M."/>
            <person name="Kirkegaard R.H."/>
            <person name="Michaelsen T.Y."/>
            <person name="Andersen M.H."/>
            <person name="Karst S.M."/>
            <person name="Dueholm M.S."/>
            <person name="Nielsen P.H."/>
            <person name="Albertsen M."/>
        </authorList>
    </citation>
    <scope>NUCLEOTIDE SEQUENCE</scope>
    <source>
        <strain evidence="1">Skiv_18-Q3-R9-52_MAXAC.067</strain>
    </source>
</reference>
<dbReference type="EMBL" id="JADKIO010000012">
    <property type="protein sequence ID" value="MBK9797940.1"/>
    <property type="molecule type" value="Genomic_DNA"/>
</dbReference>
<evidence type="ECO:0000313" key="2">
    <source>
        <dbReference type="Proteomes" id="UP000886657"/>
    </source>
</evidence>
<comment type="caution">
    <text evidence="1">The sequence shown here is derived from an EMBL/GenBank/DDBJ whole genome shotgun (WGS) entry which is preliminary data.</text>
</comment>
<proteinExistence type="predicted"/>
<gene>
    <name evidence="1" type="ORF">IPP58_15945</name>
</gene>
<accession>A0A9D7SJP6</accession>
<organism evidence="1 2">
    <name type="scientific">Candidatus Geothrix skivensis</name>
    <dbReference type="NCBI Taxonomy" id="2954439"/>
    <lineage>
        <taxon>Bacteria</taxon>
        <taxon>Pseudomonadati</taxon>
        <taxon>Acidobacteriota</taxon>
        <taxon>Holophagae</taxon>
        <taxon>Holophagales</taxon>
        <taxon>Holophagaceae</taxon>
        <taxon>Geothrix</taxon>
    </lineage>
</organism>
<dbReference type="SUPFAM" id="SSF53756">
    <property type="entry name" value="UDP-Glycosyltransferase/glycogen phosphorylase"/>
    <property type="match status" value="1"/>
</dbReference>
<evidence type="ECO:0000313" key="1">
    <source>
        <dbReference type="EMBL" id="MBK9797940.1"/>
    </source>
</evidence>
<dbReference type="AlphaFoldDB" id="A0A9D7SJP6"/>
<sequence length="356" mass="39270">MNRKVLFVCWSLRPIHGTLLHALSEALDRMGCHGSFLGRTESAPSGAANLQTSITCSSLFGLISLLVRGRLRGFDLVYLQSTHPMNLCLSMWAKFHGLKIAYYLHEPTGFLEKVRKGDATLYAALVRVTQVLECWFADVVFVATPALVGKVHALHLARQAQVLALPLAIPDLVSTSARAPRARARLLYLGRAHPMRCLDRFTELAERLHASGLGILPTMLTYNPVEAPSPFIDTRAGSSYTDAEMLDLLEESFLVWNVYDVEYSQSGVTPVALRSGVPLLVSRFENETALVEEGVAFEVALEPFDLDGLIKQVHGLRESFEPTSAQCLAYFQRTYAPQALIPCLEKATALQPSQGR</sequence>